<protein>
    <submittedName>
        <fullName evidence="2">Antibiotic biosynthesis monooxygenase</fullName>
    </submittedName>
</protein>
<feature type="domain" description="ABM" evidence="1">
    <location>
        <begin position="2"/>
        <end position="90"/>
    </location>
</feature>
<dbReference type="Pfam" id="PF03992">
    <property type="entry name" value="ABM"/>
    <property type="match status" value="1"/>
</dbReference>
<dbReference type="PANTHER" id="PTHR33336">
    <property type="entry name" value="QUINOL MONOOXYGENASE YGIN-RELATED"/>
    <property type="match status" value="1"/>
</dbReference>
<gene>
    <name evidence="2" type="ORF">HLB44_36680</name>
</gene>
<evidence type="ECO:0000313" key="2">
    <source>
        <dbReference type="EMBL" id="NRF72496.1"/>
    </source>
</evidence>
<dbReference type="InterPro" id="IPR050744">
    <property type="entry name" value="AI-2_Isomerase_LsrG"/>
</dbReference>
<dbReference type="PROSITE" id="PS51725">
    <property type="entry name" value="ABM"/>
    <property type="match status" value="1"/>
</dbReference>
<accession>A0ABX2EV04</accession>
<evidence type="ECO:0000259" key="1">
    <source>
        <dbReference type="PROSITE" id="PS51725"/>
    </source>
</evidence>
<reference evidence="2 3" key="1">
    <citation type="submission" date="2020-05" db="EMBL/GenBank/DDBJ databases">
        <title>Aquincola sp. isolate from soil.</title>
        <authorList>
            <person name="Han J."/>
            <person name="Kim D.-U."/>
        </authorList>
    </citation>
    <scope>NUCLEOTIDE SEQUENCE [LARGE SCALE GENOMIC DNA]</scope>
    <source>
        <strain evidence="2 3">S2</strain>
    </source>
</reference>
<comment type="caution">
    <text evidence="2">The sequence shown here is derived from an EMBL/GenBank/DDBJ whole genome shotgun (WGS) entry which is preliminary data.</text>
</comment>
<dbReference type="Proteomes" id="UP000737171">
    <property type="component" value="Unassembled WGS sequence"/>
</dbReference>
<evidence type="ECO:0000313" key="3">
    <source>
        <dbReference type="Proteomes" id="UP000737171"/>
    </source>
</evidence>
<dbReference type="InterPro" id="IPR011008">
    <property type="entry name" value="Dimeric_a/b-barrel"/>
</dbReference>
<dbReference type="PANTHER" id="PTHR33336:SF15">
    <property type="entry name" value="ABM DOMAIN-CONTAINING PROTEIN"/>
    <property type="match status" value="1"/>
</dbReference>
<dbReference type="EMBL" id="JABRWJ010000054">
    <property type="protein sequence ID" value="NRF72496.1"/>
    <property type="molecule type" value="Genomic_DNA"/>
</dbReference>
<organism evidence="2 3">
    <name type="scientific">Pseudaquabacterium terrae</name>
    <dbReference type="NCBI Taxonomy" id="2732868"/>
    <lineage>
        <taxon>Bacteria</taxon>
        <taxon>Pseudomonadati</taxon>
        <taxon>Pseudomonadota</taxon>
        <taxon>Betaproteobacteria</taxon>
        <taxon>Burkholderiales</taxon>
        <taxon>Sphaerotilaceae</taxon>
        <taxon>Pseudaquabacterium</taxon>
    </lineage>
</organism>
<keyword evidence="2" id="KW-0560">Oxidoreductase</keyword>
<proteinExistence type="predicted"/>
<dbReference type="GO" id="GO:0004497">
    <property type="term" value="F:monooxygenase activity"/>
    <property type="evidence" value="ECO:0007669"/>
    <property type="project" value="UniProtKB-KW"/>
</dbReference>
<dbReference type="Gene3D" id="3.30.70.100">
    <property type="match status" value="1"/>
</dbReference>
<keyword evidence="2" id="KW-0503">Monooxygenase</keyword>
<sequence>MIIVLGSVVIREGGIDQALAISKEHVARSRNEQGCISHAVHIDVDNSNRLVFVEEWDNELALQQHFKVPESRAFVKELAGLVTEPPRMVVYEAHVVQP</sequence>
<keyword evidence="3" id="KW-1185">Reference proteome</keyword>
<dbReference type="RefSeq" id="WP_173135809.1">
    <property type="nucleotide sequence ID" value="NZ_JABRWJ010000054.1"/>
</dbReference>
<dbReference type="SUPFAM" id="SSF54909">
    <property type="entry name" value="Dimeric alpha+beta barrel"/>
    <property type="match status" value="1"/>
</dbReference>
<name>A0ABX2EV04_9BURK</name>
<dbReference type="InterPro" id="IPR007138">
    <property type="entry name" value="ABM_dom"/>
</dbReference>